<sequence>MRQDINKKWAALKDACRYERPGSWKEINGLETHLNEALSVEEKYWCQKARVDWLKFGYRNTSFFRYKASTKRAQNKINGLLDDKGIRWDSKLDMEKIISDYFSSLFSFTNLSQQALDSVLEKSSQNYQGLWLVFWIRSSIGMMSLKRCSKYYH</sequence>
<keyword evidence="2" id="KW-1185">Reference proteome</keyword>
<dbReference type="Proteomes" id="UP001281410">
    <property type="component" value="Unassembled WGS sequence"/>
</dbReference>
<dbReference type="EMBL" id="JANJYJ010000001">
    <property type="protein sequence ID" value="KAK3229257.1"/>
    <property type="molecule type" value="Genomic_DNA"/>
</dbReference>
<protein>
    <submittedName>
        <fullName evidence="1">Uncharacterized protein</fullName>
    </submittedName>
</protein>
<name>A0AAE0B4K0_9ROSI</name>
<organism evidence="1 2">
    <name type="scientific">Dipteronia sinensis</name>
    <dbReference type="NCBI Taxonomy" id="43782"/>
    <lineage>
        <taxon>Eukaryota</taxon>
        <taxon>Viridiplantae</taxon>
        <taxon>Streptophyta</taxon>
        <taxon>Embryophyta</taxon>
        <taxon>Tracheophyta</taxon>
        <taxon>Spermatophyta</taxon>
        <taxon>Magnoliopsida</taxon>
        <taxon>eudicotyledons</taxon>
        <taxon>Gunneridae</taxon>
        <taxon>Pentapetalae</taxon>
        <taxon>rosids</taxon>
        <taxon>malvids</taxon>
        <taxon>Sapindales</taxon>
        <taxon>Sapindaceae</taxon>
        <taxon>Hippocastanoideae</taxon>
        <taxon>Acereae</taxon>
        <taxon>Dipteronia</taxon>
    </lineage>
</organism>
<evidence type="ECO:0000313" key="1">
    <source>
        <dbReference type="EMBL" id="KAK3229257.1"/>
    </source>
</evidence>
<proteinExistence type="predicted"/>
<accession>A0AAE0B4K0</accession>
<comment type="caution">
    <text evidence="1">The sequence shown here is derived from an EMBL/GenBank/DDBJ whole genome shotgun (WGS) entry which is preliminary data.</text>
</comment>
<dbReference type="AlphaFoldDB" id="A0AAE0B4K0"/>
<evidence type="ECO:0000313" key="2">
    <source>
        <dbReference type="Proteomes" id="UP001281410"/>
    </source>
</evidence>
<reference evidence="1" key="1">
    <citation type="journal article" date="2023" name="Plant J.">
        <title>Genome sequences and population genomics provide insights into the demographic history, inbreeding, and mutation load of two 'living fossil' tree species of Dipteronia.</title>
        <authorList>
            <person name="Feng Y."/>
            <person name="Comes H.P."/>
            <person name="Chen J."/>
            <person name="Zhu S."/>
            <person name="Lu R."/>
            <person name="Zhang X."/>
            <person name="Li P."/>
            <person name="Qiu J."/>
            <person name="Olsen K.M."/>
            <person name="Qiu Y."/>
        </authorList>
    </citation>
    <scope>NUCLEOTIDE SEQUENCE</scope>
    <source>
        <strain evidence="1">NBL</strain>
    </source>
</reference>
<gene>
    <name evidence="1" type="ORF">Dsin_001138</name>
</gene>